<dbReference type="CDD" id="cd02440">
    <property type="entry name" value="AdoMet_MTases"/>
    <property type="match status" value="1"/>
</dbReference>
<dbReference type="Pfam" id="PF26049">
    <property type="entry name" value="RLMG_N"/>
    <property type="match status" value="1"/>
</dbReference>
<dbReference type="EMBL" id="JABBFR010000007">
    <property type="protein sequence ID" value="MBT0724183.1"/>
    <property type="molecule type" value="Genomic_DNA"/>
</dbReference>
<organism evidence="9 10">
    <name type="scientific">Rosenbergiella gaditana</name>
    <dbReference type="NCBI Taxonomy" id="2726987"/>
    <lineage>
        <taxon>Bacteria</taxon>
        <taxon>Pseudomonadati</taxon>
        <taxon>Pseudomonadota</taxon>
        <taxon>Gammaproteobacteria</taxon>
        <taxon>Enterobacterales</taxon>
        <taxon>Erwiniaceae</taxon>
        <taxon>Rosenbergiella</taxon>
    </lineage>
</organism>
<keyword evidence="3 6" id="KW-0489">Methyltransferase</keyword>
<dbReference type="GO" id="GO:0052916">
    <property type="term" value="F:23S rRNA (guanine(1835)-N(2))-methyltransferase activity"/>
    <property type="evidence" value="ECO:0007669"/>
    <property type="project" value="UniProtKB-EC"/>
</dbReference>
<evidence type="ECO:0000256" key="1">
    <source>
        <dbReference type="ARBA" id="ARBA00022490"/>
    </source>
</evidence>
<dbReference type="NCBIfam" id="NF011577">
    <property type="entry name" value="PRK15001.1"/>
    <property type="match status" value="1"/>
</dbReference>
<dbReference type="RefSeq" id="WP_214236871.1">
    <property type="nucleotide sequence ID" value="NZ_JABBFR010000007.1"/>
</dbReference>
<dbReference type="InterPro" id="IPR029063">
    <property type="entry name" value="SAM-dependent_MTases_sf"/>
</dbReference>
<comment type="caution">
    <text evidence="9">The sequence shown here is derived from an EMBL/GenBank/DDBJ whole genome shotgun (WGS) entry which is preliminary data.</text>
</comment>
<dbReference type="PIRSF" id="PIRSF037565">
    <property type="entry name" value="RRNA_m2G_Mtase_RsmD_prd"/>
    <property type="match status" value="1"/>
</dbReference>
<evidence type="ECO:0000259" key="8">
    <source>
        <dbReference type="Pfam" id="PF26049"/>
    </source>
</evidence>
<evidence type="ECO:0000313" key="10">
    <source>
        <dbReference type="Proteomes" id="UP000790096"/>
    </source>
</evidence>
<dbReference type="EC" id="2.1.1.174" evidence="6"/>
<dbReference type="SUPFAM" id="SSF53335">
    <property type="entry name" value="S-adenosyl-L-methionine-dependent methyltransferases"/>
    <property type="match status" value="1"/>
</dbReference>
<dbReference type="InterPro" id="IPR046977">
    <property type="entry name" value="RsmC/RlmG"/>
</dbReference>
<keyword evidence="4 6" id="KW-0808">Transferase</keyword>
<feature type="domain" description="Methyltransferase small" evidence="7">
    <location>
        <begin position="196"/>
        <end position="367"/>
    </location>
</feature>
<comment type="similarity">
    <text evidence="6">Belongs to the methyltransferase superfamily. RlmG family.</text>
</comment>
<name>A0ABS5SZI6_9GAMM</name>
<dbReference type="InterPro" id="IPR058679">
    <property type="entry name" value="RlmG_N"/>
</dbReference>
<keyword evidence="5 6" id="KW-0949">S-adenosyl-L-methionine</keyword>
<evidence type="ECO:0000313" key="9">
    <source>
        <dbReference type="EMBL" id="MBT0724183.1"/>
    </source>
</evidence>
<comment type="catalytic activity">
    <reaction evidence="6">
        <text>guanosine(1835) in 23S rRNA + S-adenosyl-L-methionine = N(2)-methylguanosine(1835) in 23S rRNA + S-adenosyl-L-homocysteine + H(+)</text>
        <dbReference type="Rhea" id="RHEA:42744"/>
        <dbReference type="Rhea" id="RHEA-COMP:10217"/>
        <dbReference type="Rhea" id="RHEA-COMP:10218"/>
        <dbReference type="ChEBI" id="CHEBI:15378"/>
        <dbReference type="ChEBI" id="CHEBI:57856"/>
        <dbReference type="ChEBI" id="CHEBI:59789"/>
        <dbReference type="ChEBI" id="CHEBI:74269"/>
        <dbReference type="ChEBI" id="CHEBI:74481"/>
        <dbReference type="EC" id="2.1.1.174"/>
    </reaction>
</comment>
<comment type="function">
    <text evidence="6">Specifically methylates the guanine in position 1835 (m2G1835) of 23S rRNA.</text>
</comment>
<evidence type="ECO:0000256" key="4">
    <source>
        <dbReference type="ARBA" id="ARBA00022679"/>
    </source>
</evidence>
<keyword evidence="1 6" id="KW-0963">Cytoplasm</keyword>
<dbReference type="HAMAP" id="MF_01859">
    <property type="entry name" value="23SrRNA_methyltr_G"/>
    <property type="match status" value="1"/>
</dbReference>
<comment type="subcellular location">
    <subcellularLocation>
        <location evidence="6">Cytoplasm</location>
    </subcellularLocation>
</comment>
<evidence type="ECO:0000256" key="6">
    <source>
        <dbReference type="HAMAP-Rule" id="MF_01859"/>
    </source>
</evidence>
<reference evidence="9 10" key="1">
    <citation type="submission" date="2020-04" db="EMBL/GenBank/DDBJ databases">
        <title>Genome sequencing of Rosenbergiella species.</title>
        <authorList>
            <person name="Alvarez-Perez S."/>
            <person name="Lievens B."/>
        </authorList>
    </citation>
    <scope>NUCLEOTIDE SEQUENCE [LARGE SCALE GENOMIC DNA]</scope>
    <source>
        <strain evidence="9 10">S61</strain>
    </source>
</reference>
<dbReference type="InterPro" id="IPR007848">
    <property type="entry name" value="Small_mtfrase_dom"/>
</dbReference>
<proteinExistence type="inferred from homology"/>
<gene>
    <name evidence="6 9" type="primary">rlmG</name>
    <name evidence="9" type="ORF">HH682_06975</name>
</gene>
<protein>
    <recommendedName>
        <fullName evidence="6">Ribosomal RNA large subunit methyltransferase G</fullName>
        <ecNumber evidence="6">2.1.1.174</ecNumber>
    </recommendedName>
    <alternativeName>
        <fullName evidence="6">23S rRNA m2G1835 methyltransferase</fullName>
    </alternativeName>
    <alternativeName>
        <fullName evidence="6">rRNA (guanine-N(2)-)-methyltransferase RlmG</fullName>
    </alternativeName>
</protein>
<feature type="domain" description="RlmG N-terminal" evidence="8">
    <location>
        <begin position="1"/>
        <end position="175"/>
    </location>
</feature>
<dbReference type="Proteomes" id="UP000790096">
    <property type="component" value="Unassembled WGS sequence"/>
</dbReference>
<dbReference type="PANTHER" id="PTHR47816">
    <property type="entry name" value="RIBOSOMAL RNA SMALL SUBUNIT METHYLTRANSFERASE C"/>
    <property type="match status" value="1"/>
</dbReference>
<dbReference type="PROSITE" id="PS00092">
    <property type="entry name" value="N6_MTASE"/>
    <property type="match status" value="1"/>
</dbReference>
<evidence type="ECO:0000256" key="5">
    <source>
        <dbReference type="ARBA" id="ARBA00022691"/>
    </source>
</evidence>
<dbReference type="Gene3D" id="3.40.50.150">
    <property type="entry name" value="Vaccinia Virus protein VP39"/>
    <property type="match status" value="2"/>
</dbReference>
<accession>A0ABS5SZI6</accession>
<sequence length="371" mass="40901">MNELQVSGQSLTLNRFPANAADPSLQAWDSADEYLLQQPLPDGPVLVLNDNFGALACGLQPREVWQVSDSWISQQATLHNLTTNELSVSNVRFLDSLAALPEGMAAVLIKIPKTLALLEHQLQALRQVITADTLIIAAAKTKDIHRSTLEIFEKWVGETHTSLAWKKSRLVFAKLTAEQPTASSGILSWPLDGTPYTLHNHANVFARQSLDIGARLFLQHLPTQLEGTIVDLGCGNGVVGLLALEQNPEAKVHFVDESWMAVASSQLNVEKNLPTDISRCEFTVNNSLSGFTGGSLQAVLCNPPFHQQSAITDHIAWQMFRDAKRCLSYGGELRVIGNRHLDYHRKLKKLFGNCQLIASDARFVVLRSVKL</sequence>
<dbReference type="Pfam" id="PF05175">
    <property type="entry name" value="MTS"/>
    <property type="match status" value="1"/>
</dbReference>
<evidence type="ECO:0000256" key="3">
    <source>
        <dbReference type="ARBA" id="ARBA00022603"/>
    </source>
</evidence>
<keyword evidence="10" id="KW-1185">Reference proteome</keyword>
<dbReference type="InterPro" id="IPR017237">
    <property type="entry name" value="RLMG"/>
</dbReference>
<keyword evidence="2 6" id="KW-0698">rRNA processing</keyword>
<evidence type="ECO:0000259" key="7">
    <source>
        <dbReference type="Pfam" id="PF05175"/>
    </source>
</evidence>
<dbReference type="InterPro" id="IPR002052">
    <property type="entry name" value="DNA_methylase_N6_adenine_CS"/>
</dbReference>
<evidence type="ECO:0000256" key="2">
    <source>
        <dbReference type="ARBA" id="ARBA00022552"/>
    </source>
</evidence>
<dbReference type="PANTHER" id="PTHR47816:SF5">
    <property type="entry name" value="RIBOSOMAL RNA LARGE SUBUNIT METHYLTRANSFERASE G"/>
    <property type="match status" value="1"/>
</dbReference>